<dbReference type="GO" id="GO:0003725">
    <property type="term" value="F:double-stranded RNA binding"/>
    <property type="evidence" value="ECO:0007669"/>
    <property type="project" value="InterPro"/>
</dbReference>
<evidence type="ECO:0000256" key="5">
    <source>
        <dbReference type="ARBA" id="ARBA00023128"/>
    </source>
</evidence>
<protein>
    <recommendedName>
        <fullName evidence="8">Large ribosomal subunit protein mL44</fullName>
    </recommendedName>
</protein>
<dbReference type="SUPFAM" id="SSF69065">
    <property type="entry name" value="RNase III domain-like"/>
    <property type="match status" value="1"/>
</dbReference>
<dbReference type="InterPro" id="IPR036389">
    <property type="entry name" value="RNase_III_sf"/>
</dbReference>
<sequence>MNHVQRRLVTTAAKLASVPPSTVSSFPPPEAFKKKDAFASDTFNAENWAHLQSAPSTALVAFAHRIGLASIFSSHDVIRQACTHSSFLTLFRQHYPTKPEPKTNAQLATIGNSLMGLFATEYIHAKYPYLPTRVLKAAVSAHVGPGTCDSVAREMGAGPLLRWHRSRETVESAPVLQSDAMASIPRSLTALIYQERSLPAARDFVHTYFLSRQVDLRSMLKFYNPKKSLLEMVQKYGREPPKSRLLKETGRFSNSPVFVVGIFSGADQLGEGFGASLRMAEYRAAEDALMRVYLTQTPEETIQLPSSTFPSVQGNIFTPGPEGKYVAPEIAPSDILYGSSGRSRIPA</sequence>
<dbReference type="InterPro" id="IPR044444">
    <property type="entry name" value="Ribosomal_mL44_DSRM_metazoa"/>
</dbReference>
<dbReference type="PROSITE" id="PS50137">
    <property type="entry name" value="DS_RBD"/>
    <property type="match status" value="1"/>
</dbReference>
<evidence type="ECO:0000256" key="4">
    <source>
        <dbReference type="ARBA" id="ARBA00022980"/>
    </source>
</evidence>
<accession>A0A9P5ZGH5</accession>
<dbReference type="GO" id="GO:0006396">
    <property type="term" value="P:RNA processing"/>
    <property type="evidence" value="ECO:0007669"/>
    <property type="project" value="InterPro"/>
</dbReference>
<dbReference type="GO" id="GO:0003735">
    <property type="term" value="F:structural constituent of ribosome"/>
    <property type="evidence" value="ECO:0007669"/>
    <property type="project" value="TreeGrafter"/>
</dbReference>
<name>A0A9P5ZGH5_9AGAR</name>
<comment type="subcellular location">
    <subcellularLocation>
        <location evidence="1">Mitochondrion</location>
    </subcellularLocation>
</comment>
<dbReference type="AlphaFoldDB" id="A0A9P5ZGH5"/>
<evidence type="ECO:0000313" key="12">
    <source>
        <dbReference type="EMBL" id="KAF9485461.1"/>
    </source>
</evidence>
<dbReference type="CDD" id="cd00593">
    <property type="entry name" value="RIBOc"/>
    <property type="match status" value="1"/>
</dbReference>
<dbReference type="GO" id="GO:0005739">
    <property type="term" value="C:mitochondrion"/>
    <property type="evidence" value="ECO:0007669"/>
    <property type="project" value="TreeGrafter"/>
</dbReference>
<dbReference type="SUPFAM" id="SSF54768">
    <property type="entry name" value="dsRNA-binding domain-like"/>
    <property type="match status" value="1"/>
</dbReference>
<dbReference type="OrthoDB" id="67027at2759"/>
<keyword evidence="6" id="KW-0687">Ribonucleoprotein</keyword>
<dbReference type="InterPro" id="IPR055189">
    <property type="entry name" value="RM44_endonuclase"/>
</dbReference>
<keyword evidence="5" id="KW-0496">Mitochondrion</keyword>
<dbReference type="GO" id="GO:0004525">
    <property type="term" value="F:ribonuclease III activity"/>
    <property type="evidence" value="ECO:0007669"/>
    <property type="project" value="InterPro"/>
</dbReference>
<dbReference type="SMART" id="SM00535">
    <property type="entry name" value="RIBOc"/>
    <property type="match status" value="1"/>
</dbReference>
<feature type="domain" description="DRBM" evidence="10">
    <location>
        <begin position="224"/>
        <end position="294"/>
    </location>
</feature>
<dbReference type="Gene3D" id="1.10.1520.10">
    <property type="entry name" value="Ribonuclease III domain"/>
    <property type="match status" value="1"/>
</dbReference>
<dbReference type="InterPro" id="IPR014720">
    <property type="entry name" value="dsRBD_dom"/>
</dbReference>
<dbReference type="Gene3D" id="3.30.160.20">
    <property type="match status" value="1"/>
</dbReference>
<evidence type="ECO:0000256" key="1">
    <source>
        <dbReference type="ARBA" id="ARBA00004173"/>
    </source>
</evidence>
<organism evidence="12 13">
    <name type="scientific">Pholiota conissans</name>
    <dbReference type="NCBI Taxonomy" id="109636"/>
    <lineage>
        <taxon>Eukaryota</taxon>
        <taxon>Fungi</taxon>
        <taxon>Dikarya</taxon>
        <taxon>Basidiomycota</taxon>
        <taxon>Agaricomycotina</taxon>
        <taxon>Agaricomycetes</taxon>
        <taxon>Agaricomycetidae</taxon>
        <taxon>Agaricales</taxon>
        <taxon>Agaricineae</taxon>
        <taxon>Strophariaceae</taxon>
        <taxon>Pholiota</taxon>
    </lineage>
</organism>
<evidence type="ECO:0000259" key="10">
    <source>
        <dbReference type="PROSITE" id="PS50137"/>
    </source>
</evidence>
<dbReference type="CDD" id="cd19873">
    <property type="entry name" value="DSRM_MRPL3_like"/>
    <property type="match status" value="1"/>
</dbReference>
<evidence type="ECO:0000256" key="6">
    <source>
        <dbReference type="ARBA" id="ARBA00023274"/>
    </source>
</evidence>
<evidence type="ECO:0000256" key="9">
    <source>
        <dbReference type="PROSITE-ProRule" id="PRU00266"/>
    </source>
</evidence>
<dbReference type="InterPro" id="IPR044443">
    <property type="entry name" value="Ribosomal_mL44_DSRM_fung"/>
</dbReference>
<evidence type="ECO:0000256" key="7">
    <source>
        <dbReference type="ARBA" id="ARBA00024034"/>
    </source>
</evidence>
<comment type="caution">
    <text evidence="12">The sequence shown here is derived from an EMBL/GenBank/DDBJ whole genome shotgun (WGS) entry which is preliminary data.</text>
</comment>
<evidence type="ECO:0000259" key="11">
    <source>
        <dbReference type="PROSITE" id="PS50142"/>
    </source>
</evidence>
<proteinExistence type="inferred from homology"/>
<gene>
    <name evidence="12" type="ORF">BDN70DRAFT_871111</name>
</gene>
<keyword evidence="2 9" id="KW-0694">RNA-binding</keyword>
<keyword evidence="13" id="KW-1185">Reference proteome</keyword>
<keyword evidence="3" id="KW-0809">Transit peptide</keyword>
<evidence type="ECO:0000313" key="13">
    <source>
        <dbReference type="Proteomes" id="UP000807469"/>
    </source>
</evidence>
<dbReference type="EMBL" id="MU155135">
    <property type="protein sequence ID" value="KAF9485461.1"/>
    <property type="molecule type" value="Genomic_DNA"/>
</dbReference>
<dbReference type="InterPro" id="IPR000999">
    <property type="entry name" value="RNase_III_dom"/>
</dbReference>
<dbReference type="Pfam" id="PF22892">
    <property type="entry name" value="DSRM_MRPL44"/>
    <property type="match status" value="1"/>
</dbReference>
<dbReference type="SMART" id="SM00358">
    <property type="entry name" value="DSRM"/>
    <property type="match status" value="1"/>
</dbReference>
<dbReference type="Pfam" id="PF22935">
    <property type="entry name" value="RM44_endonuclase"/>
    <property type="match status" value="1"/>
</dbReference>
<dbReference type="PROSITE" id="PS50142">
    <property type="entry name" value="RNASE_3_2"/>
    <property type="match status" value="1"/>
</dbReference>
<keyword evidence="4" id="KW-0689">Ribosomal protein</keyword>
<dbReference type="PANTHER" id="PTHR11207:SF32">
    <property type="entry name" value="LARGE RIBOSOMAL SUBUNIT PROTEIN ML44"/>
    <property type="match status" value="1"/>
</dbReference>
<dbReference type="Proteomes" id="UP000807469">
    <property type="component" value="Unassembled WGS sequence"/>
</dbReference>
<evidence type="ECO:0000256" key="8">
    <source>
        <dbReference type="ARBA" id="ARBA00035187"/>
    </source>
</evidence>
<reference evidence="12" key="1">
    <citation type="submission" date="2020-11" db="EMBL/GenBank/DDBJ databases">
        <authorList>
            <consortium name="DOE Joint Genome Institute"/>
            <person name="Ahrendt S."/>
            <person name="Riley R."/>
            <person name="Andreopoulos W."/>
            <person name="Labutti K."/>
            <person name="Pangilinan J."/>
            <person name="Ruiz-Duenas F.J."/>
            <person name="Barrasa J.M."/>
            <person name="Sanchez-Garcia M."/>
            <person name="Camarero S."/>
            <person name="Miyauchi S."/>
            <person name="Serrano A."/>
            <person name="Linde D."/>
            <person name="Babiker R."/>
            <person name="Drula E."/>
            <person name="Ayuso-Fernandez I."/>
            <person name="Pacheco R."/>
            <person name="Padilla G."/>
            <person name="Ferreira P."/>
            <person name="Barriuso J."/>
            <person name="Kellner H."/>
            <person name="Castanera R."/>
            <person name="Alfaro M."/>
            <person name="Ramirez L."/>
            <person name="Pisabarro A.G."/>
            <person name="Kuo A."/>
            <person name="Tritt A."/>
            <person name="Lipzen A."/>
            <person name="He G."/>
            <person name="Yan M."/>
            <person name="Ng V."/>
            <person name="Cullen D."/>
            <person name="Martin F."/>
            <person name="Rosso M.-N."/>
            <person name="Henrissat B."/>
            <person name="Hibbett D."/>
            <person name="Martinez A.T."/>
            <person name="Grigoriev I.V."/>
        </authorList>
    </citation>
    <scope>NUCLEOTIDE SEQUENCE</scope>
    <source>
        <strain evidence="12">CIRM-BRFM 674</strain>
    </source>
</reference>
<dbReference type="PANTHER" id="PTHR11207">
    <property type="entry name" value="RIBONUCLEASE III"/>
    <property type="match status" value="1"/>
</dbReference>
<evidence type="ECO:0000256" key="3">
    <source>
        <dbReference type="ARBA" id="ARBA00022946"/>
    </source>
</evidence>
<evidence type="ECO:0000256" key="2">
    <source>
        <dbReference type="ARBA" id="ARBA00022884"/>
    </source>
</evidence>
<feature type="domain" description="RNase III" evidence="11">
    <location>
        <begin position="59"/>
        <end position="197"/>
    </location>
</feature>
<comment type="similarity">
    <text evidence="7">Belongs to the ribonuclease III family. Mitochondrion-specific ribosomal protein mL44 subfamily.</text>
</comment>